<organism evidence="2 3">
    <name type="scientific">Phytophthora fragariae</name>
    <dbReference type="NCBI Taxonomy" id="53985"/>
    <lineage>
        <taxon>Eukaryota</taxon>
        <taxon>Sar</taxon>
        <taxon>Stramenopiles</taxon>
        <taxon>Oomycota</taxon>
        <taxon>Peronosporomycetes</taxon>
        <taxon>Peronosporales</taxon>
        <taxon>Peronosporaceae</taxon>
        <taxon>Phytophthora</taxon>
    </lineage>
</organism>
<dbReference type="Proteomes" id="UP000486351">
    <property type="component" value="Unassembled WGS sequence"/>
</dbReference>
<comment type="caution">
    <text evidence="2">The sequence shown here is derived from an EMBL/GenBank/DDBJ whole genome shotgun (WGS) entry which is preliminary data.</text>
</comment>
<gene>
    <name evidence="2" type="ORF">PF008_g25313</name>
</gene>
<proteinExistence type="predicted"/>
<keyword evidence="1" id="KW-1133">Transmembrane helix</keyword>
<evidence type="ECO:0000313" key="3">
    <source>
        <dbReference type="Proteomes" id="UP000486351"/>
    </source>
</evidence>
<evidence type="ECO:0000256" key="1">
    <source>
        <dbReference type="SAM" id="Phobius"/>
    </source>
</evidence>
<keyword evidence="1" id="KW-0812">Transmembrane</keyword>
<dbReference type="AlphaFoldDB" id="A0A6G0QKY5"/>
<accession>A0A6G0QKY5</accession>
<reference evidence="2 3" key="1">
    <citation type="submission" date="2018-09" db="EMBL/GenBank/DDBJ databases">
        <title>Genomic investigation of the strawberry pathogen Phytophthora fragariae indicates pathogenicity is determined by transcriptional variation in three key races.</title>
        <authorList>
            <person name="Adams T.M."/>
            <person name="Armitage A.D."/>
            <person name="Sobczyk M.K."/>
            <person name="Bates H.J."/>
            <person name="Dunwell J.M."/>
            <person name="Nellist C.F."/>
            <person name="Harrison R.J."/>
        </authorList>
    </citation>
    <scope>NUCLEOTIDE SEQUENCE [LARGE SCALE GENOMIC DNA]</scope>
    <source>
        <strain evidence="2 3">NOV-77</strain>
    </source>
</reference>
<feature type="transmembrane region" description="Helical" evidence="1">
    <location>
        <begin position="178"/>
        <end position="202"/>
    </location>
</feature>
<feature type="transmembrane region" description="Helical" evidence="1">
    <location>
        <begin position="233"/>
        <end position="251"/>
    </location>
</feature>
<sequence>MKQPLNVEIFNSLFISTCVQNAQSMGISATLIVVDLLQTVLSLLDLHRMMNDVKKIMDKLKLENNALIRTAERVLEGRRFTENKQRRKAWAPSSTPRLAKISLKKKKVLPTMCMEAGQYEIPIPTSRSMSVRDVSKLSSAQLASKDKAAELASPSPTIGLNQLTNQEHYLLLKKALQVLFLTEFMLLVEFTEVLIPFIYASYLTMLYYLPNRRFYPHLAYLTDKELRSRVGNVLGYGILELGSLVLLLIVLNRLVYRHSLQQLVFVLEKEFLMVQPKLILWVTMTMQSSLPQLGVDFSFKFEWLHPHNNSTVVD</sequence>
<keyword evidence="1" id="KW-0472">Membrane</keyword>
<dbReference type="EMBL" id="QXFY01002857">
    <property type="protein sequence ID" value="KAE9291506.1"/>
    <property type="molecule type" value="Genomic_DNA"/>
</dbReference>
<protein>
    <submittedName>
        <fullName evidence="2">Uncharacterized protein</fullName>
    </submittedName>
</protein>
<name>A0A6G0QKY5_9STRA</name>
<evidence type="ECO:0000313" key="2">
    <source>
        <dbReference type="EMBL" id="KAE9291506.1"/>
    </source>
</evidence>